<evidence type="ECO:0000313" key="2">
    <source>
        <dbReference type="Proteomes" id="UP001487740"/>
    </source>
</evidence>
<dbReference type="EMBL" id="JARAKH010000035">
    <property type="protein sequence ID" value="KAK8384177.1"/>
    <property type="molecule type" value="Genomic_DNA"/>
</dbReference>
<reference evidence="1 2" key="1">
    <citation type="submission" date="2023-03" db="EMBL/GenBank/DDBJ databases">
        <title>High-quality genome of Scylla paramamosain provides insights in environmental adaptation.</title>
        <authorList>
            <person name="Zhang L."/>
        </authorList>
    </citation>
    <scope>NUCLEOTIDE SEQUENCE [LARGE SCALE GENOMIC DNA]</scope>
    <source>
        <strain evidence="1">LZ_2023a</strain>
        <tissue evidence="1">Muscle</tissue>
    </source>
</reference>
<evidence type="ECO:0000313" key="1">
    <source>
        <dbReference type="EMBL" id="KAK8384177.1"/>
    </source>
</evidence>
<dbReference type="AlphaFoldDB" id="A0AAW0TA27"/>
<keyword evidence="2" id="KW-1185">Reference proteome</keyword>
<sequence>MSDEAEWWVGGGETRFRFEANSGSRTEPTSTPGAHRCLLADSEGMSDVAEWLCGSVVMLVSLLHVGSISWVEKWWPHPASSSNCPTLQAECFSIRRPGSQTARPVSVWLQWTVQDVTVKRVLPVSRCVRDAQNTVNASVKPDSRHICPNIVFQGKSFLWLTAAKIHHQKEEISFSSAVPP</sequence>
<dbReference type="Proteomes" id="UP001487740">
    <property type="component" value="Unassembled WGS sequence"/>
</dbReference>
<organism evidence="1 2">
    <name type="scientific">Scylla paramamosain</name>
    <name type="common">Mud crab</name>
    <dbReference type="NCBI Taxonomy" id="85552"/>
    <lineage>
        <taxon>Eukaryota</taxon>
        <taxon>Metazoa</taxon>
        <taxon>Ecdysozoa</taxon>
        <taxon>Arthropoda</taxon>
        <taxon>Crustacea</taxon>
        <taxon>Multicrustacea</taxon>
        <taxon>Malacostraca</taxon>
        <taxon>Eumalacostraca</taxon>
        <taxon>Eucarida</taxon>
        <taxon>Decapoda</taxon>
        <taxon>Pleocyemata</taxon>
        <taxon>Brachyura</taxon>
        <taxon>Eubrachyura</taxon>
        <taxon>Portunoidea</taxon>
        <taxon>Portunidae</taxon>
        <taxon>Portuninae</taxon>
        <taxon>Scylla</taxon>
    </lineage>
</organism>
<comment type="caution">
    <text evidence="1">The sequence shown here is derived from an EMBL/GenBank/DDBJ whole genome shotgun (WGS) entry which is preliminary data.</text>
</comment>
<gene>
    <name evidence="1" type="ORF">O3P69_009128</name>
</gene>
<name>A0AAW0TA27_SCYPA</name>
<accession>A0AAW0TA27</accession>
<protein>
    <submittedName>
        <fullName evidence="1">Uncharacterized protein</fullName>
    </submittedName>
</protein>
<proteinExistence type="predicted"/>